<feature type="transmembrane region" description="Helical" evidence="1">
    <location>
        <begin position="48"/>
        <end position="67"/>
    </location>
</feature>
<reference evidence="2 3" key="1">
    <citation type="submission" date="2019-03" db="EMBL/GenBank/DDBJ databases">
        <title>Genomics of glacier-inhabiting Cryobacterium strains.</title>
        <authorList>
            <person name="Liu Q."/>
            <person name="Xin Y.-H."/>
        </authorList>
    </citation>
    <scope>NUCLEOTIDE SEQUENCE [LARGE SCALE GENOMIC DNA]</scope>
    <source>
        <strain evidence="2 3">Sr47</strain>
    </source>
</reference>
<organism evidence="2 3">
    <name type="scientific">Cryobacterium tagatosivorans</name>
    <dbReference type="NCBI Taxonomy" id="1259199"/>
    <lineage>
        <taxon>Bacteria</taxon>
        <taxon>Bacillati</taxon>
        <taxon>Actinomycetota</taxon>
        <taxon>Actinomycetes</taxon>
        <taxon>Micrococcales</taxon>
        <taxon>Microbacteriaceae</taxon>
        <taxon>Cryobacterium</taxon>
    </lineage>
</organism>
<comment type="caution">
    <text evidence="2">The sequence shown here is derived from an EMBL/GenBank/DDBJ whole genome shotgun (WGS) entry which is preliminary data.</text>
</comment>
<name>A0A4R8UEE8_9MICO</name>
<dbReference type="InterPro" id="IPR047789">
    <property type="entry name" value="CU044_5270-like"/>
</dbReference>
<evidence type="ECO:0000313" key="3">
    <source>
        <dbReference type="Proteomes" id="UP000297866"/>
    </source>
</evidence>
<sequence length="371" mass="39256">MDEITLLRRLREDRNPTDESVTRGRAALFNKINAVAPKERVTTARRRFTLAGLGAAGAFAIVGVLVATNVLGFGGWRGGADAAAAAVLERAAVAAMTFEDAPLAAGQYLRVSSQTVHVTDGQEQNGPVIAFRIKESSELYVPADRSDDWVWVREPISVVDVLTPGGEPMVERFYPSGAQAGDPELLRAPFGSFYGNTAESQWGDFASMPRDPYRLLNHIYLTTIGAGSSPDGEALVFIADTLRQGTAPADLRAALLRAAAMIPGVTITDDQATLDGQTGTAIGRVESENGLRQEIIIDPTSGRLIGEREVAVVAIPESSIAAGDVWRWSSVHTSVVDAAPAGGTPNGASDLAGCVPGERPGEMYCPPEDKK</sequence>
<dbReference type="NCBIfam" id="NF038083">
    <property type="entry name" value="CU044_5270_fam"/>
    <property type="match status" value="1"/>
</dbReference>
<keyword evidence="1" id="KW-0472">Membrane</keyword>
<evidence type="ECO:0000313" key="2">
    <source>
        <dbReference type="EMBL" id="TFB51966.1"/>
    </source>
</evidence>
<proteinExistence type="predicted"/>
<evidence type="ECO:0000256" key="1">
    <source>
        <dbReference type="SAM" id="Phobius"/>
    </source>
</evidence>
<dbReference type="OrthoDB" id="3387554at2"/>
<dbReference type="EMBL" id="SOEZ01000038">
    <property type="protein sequence ID" value="TFB51966.1"/>
    <property type="molecule type" value="Genomic_DNA"/>
</dbReference>
<gene>
    <name evidence="2" type="ORF">E3O23_07210</name>
</gene>
<dbReference type="Proteomes" id="UP000297866">
    <property type="component" value="Unassembled WGS sequence"/>
</dbReference>
<keyword evidence="1" id="KW-1133">Transmembrane helix</keyword>
<dbReference type="RefSeq" id="WP_134489583.1">
    <property type="nucleotide sequence ID" value="NZ_SOEZ01000038.1"/>
</dbReference>
<protein>
    <submittedName>
        <fullName evidence="2">Uncharacterized protein</fullName>
    </submittedName>
</protein>
<keyword evidence="3" id="KW-1185">Reference proteome</keyword>
<accession>A0A4R8UEE8</accession>
<keyword evidence="1" id="KW-0812">Transmembrane</keyword>
<dbReference type="AlphaFoldDB" id="A0A4R8UEE8"/>